<protein>
    <submittedName>
        <fullName evidence="3">Uncharacterized protein DUF3732</fullName>
    </submittedName>
</protein>
<keyword evidence="4" id="KW-1185">Reference proteome</keyword>
<dbReference type="AlphaFoldDB" id="A0A2A9F1C1"/>
<accession>A0A2A9F1C1</accession>
<comment type="caution">
    <text evidence="3">The sequence shown here is derived from an EMBL/GenBank/DDBJ whole genome shotgun (WGS) entry which is preliminary data.</text>
</comment>
<feature type="coiled-coil region" evidence="1">
    <location>
        <begin position="395"/>
        <end position="429"/>
    </location>
</feature>
<name>A0A2A9F1C1_9MICO</name>
<gene>
    <name evidence="3" type="ORF">ATJ88_3289</name>
</gene>
<dbReference type="InterPro" id="IPR027417">
    <property type="entry name" value="P-loop_NTPase"/>
</dbReference>
<dbReference type="Proteomes" id="UP000224130">
    <property type="component" value="Unassembled WGS sequence"/>
</dbReference>
<evidence type="ECO:0000313" key="4">
    <source>
        <dbReference type="Proteomes" id="UP000224130"/>
    </source>
</evidence>
<feature type="coiled-coil region" evidence="1">
    <location>
        <begin position="199"/>
        <end position="233"/>
    </location>
</feature>
<dbReference type="InterPro" id="IPR022205">
    <property type="entry name" value="DUF3732"/>
</dbReference>
<feature type="region of interest" description="Disordered" evidence="2">
    <location>
        <begin position="270"/>
        <end position="289"/>
    </location>
</feature>
<organism evidence="3 4">
    <name type="scientific">Isoptericola jiangsuensis</name>
    <dbReference type="NCBI Taxonomy" id="548579"/>
    <lineage>
        <taxon>Bacteria</taxon>
        <taxon>Bacillati</taxon>
        <taxon>Actinomycetota</taxon>
        <taxon>Actinomycetes</taxon>
        <taxon>Micrococcales</taxon>
        <taxon>Promicromonosporaceae</taxon>
        <taxon>Isoptericola</taxon>
    </lineage>
</organism>
<dbReference type="OrthoDB" id="103556at2"/>
<evidence type="ECO:0000256" key="1">
    <source>
        <dbReference type="SAM" id="Coils"/>
    </source>
</evidence>
<sequence>MQLLALVLYNADGRVRRLDFQPGALNIVTGQSGTGKSALLTIVEYCLGRSTNLVPVGPISDTVVWYGCLWQLNTSGDQAFVARPRPAGHNASTTVAMLEFGSNLDIPPLEALRGNTDSRQLRHQLGRRIGIEENQIERGPWSLRNALEANIGHAALLCFQTQSEVASQSLLFHRMGEEGIDQALKDSIPYFLGALAPDEARKRAQLRDAKRTLSRLEAEYERALRIVETIDVELSALHAEALTVGLVTALPEPDRLSLVRALQAARSAPAGPVTYAETPEQQSRRHALEDQRDELRKTLRGVMENRSLLLNEHRAANEYVTALSQQESRLTALNLVPSAASDGGSLDHSSRECPACGSHLEHADPTAEVLGRSLEELRVQVGTLTGARPSQRQSLESLDLEAAELREHLRVAESALQDLQRANRIQEESGAEGRDFTRGRIDAILARLAVVDDASLEVIRQQLESARSFVAELGADLDDENRREQLTSRLVAVGRDIKRFAERLGLEHSDDDVRLDLSRLTIVADTDSGPARLSRIGSAKNWVGYHLATHLALHGYFVRQSRPVPRFLMLDQPTQAHYPAENDNSSGLPSEDADRLAVRAMFELMYDAVQDLAPDFQVIVCDHADLPENWFQEAVRERWRNGAALIPAEWLL</sequence>
<evidence type="ECO:0000256" key="2">
    <source>
        <dbReference type="SAM" id="MobiDB-lite"/>
    </source>
</evidence>
<evidence type="ECO:0000313" key="3">
    <source>
        <dbReference type="EMBL" id="PFG44561.1"/>
    </source>
</evidence>
<dbReference type="SUPFAM" id="SSF52540">
    <property type="entry name" value="P-loop containing nucleoside triphosphate hydrolases"/>
    <property type="match status" value="1"/>
</dbReference>
<dbReference type="Pfam" id="PF12532">
    <property type="entry name" value="DUF3732"/>
    <property type="match status" value="1"/>
</dbReference>
<keyword evidence="1" id="KW-0175">Coiled coil</keyword>
<proteinExistence type="predicted"/>
<dbReference type="EMBL" id="PDJJ01000001">
    <property type="protein sequence ID" value="PFG44561.1"/>
    <property type="molecule type" value="Genomic_DNA"/>
</dbReference>
<reference evidence="3 4" key="1">
    <citation type="submission" date="2017-10" db="EMBL/GenBank/DDBJ databases">
        <title>Sequencing the genomes of 1000 actinobacteria strains.</title>
        <authorList>
            <person name="Klenk H.-P."/>
        </authorList>
    </citation>
    <scope>NUCLEOTIDE SEQUENCE [LARGE SCALE GENOMIC DNA]</scope>
    <source>
        <strain evidence="3 4">DSM 21863</strain>
    </source>
</reference>